<name>A0A498HI14_MALDO</name>
<comment type="caution">
    <text evidence="2">The sequence shown here is derived from an EMBL/GenBank/DDBJ whole genome shotgun (WGS) entry which is preliminary data.</text>
</comment>
<accession>A0A498HI14</accession>
<dbReference type="EMBL" id="RDQH01000342">
    <property type="protein sequence ID" value="RXH71116.1"/>
    <property type="molecule type" value="Genomic_DNA"/>
</dbReference>
<feature type="region of interest" description="Disordered" evidence="1">
    <location>
        <begin position="1"/>
        <end position="37"/>
    </location>
</feature>
<evidence type="ECO:0000256" key="1">
    <source>
        <dbReference type="SAM" id="MobiDB-lite"/>
    </source>
</evidence>
<evidence type="ECO:0000313" key="2">
    <source>
        <dbReference type="EMBL" id="RXH71116.1"/>
    </source>
</evidence>
<feature type="compositionally biased region" description="Polar residues" evidence="1">
    <location>
        <begin position="63"/>
        <end position="84"/>
    </location>
</feature>
<protein>
    <submittedName>
        <fullName evidence="2">Uncharacterized protein</fullName>
    </submittedName>
</protein>
<evidence type="ECO:0000313" key="3">
    <source>
        <dbReference type="Proteomes" id="UP000290289"/>
    </source>
</evidence>
<gene>
    <name evidence="2" type="ORF">DVH24_015738</name>
</gene>
<dbReference type="Proteomes" id="UP000290289">
    <property type="component" value="Chromosome 16"/>
</dbReference>
<sequence length="84" mass="8832">MTSTPSPMTTPTTAATTPAEMDHRPVNPVDPVGHPVPQAQASLTSLVALPVSARCTHRRPRTTDQISPSRSTTDASGTRPCIQS</sequence>
<feature type="region of interest" description="Disordered" evidence="1">
    <location>
        <begin position="52"/>
        <end position="84"/>
    </location>
</feature>
<organism evidence="2 3">
    <name type="scientific">Malus domestica</name>
    <name type="common">Apple</name>
    <name type="synonym">Pyrus malus</name>
    <dbReference type="NCBI Taxonomy" id="3750"/>
    <lineage>
        <taxon>Eukaryota</taxon>
        <taxon>Viridiplantae</taxon>
        <taxon>Streptophyta</taxon>
        <taxon>Embryophyta</taxon>
        <taxon>Tracheophyta</taxon>
        <taxon>Spermatophyta</taxon>
        <taxon>Magnoliopsida</taxon>
        <taxon>eudicotyledons</taxon>
        <taxon>Gunneridae</taxon>
        <taxon>Pentapetalae</taxon>
        <taxon>rosids</taxon>
        <taxon>fabids</taxon>
        <taxon>Rosales</taxon>
        <taxon>Rosaceae</taxon>
        <taxon>Amygdaloideae</taxon>
        <taxon>Maleae</taxon>
        <taxon>Malus</taxon>
    </lineage>
</organism>
<proteinExistence type="predicted"/>
<feature type="compositionally biased region" description="Low complexity" evidence="1">
    <location>
        <begin position="1"/>
        <end position="19"/>
    </location>
</feature>
<keyword evidence="3" id="KW-1185">Reference proteome</keyword>
<dbReference type="AlphaFoldDB" id="A0A498HI14"/>
<reference evidence="2 3" key="1">
    <citation type="submission" date="2018-10" db="EMBL/GenBank/DDBJ databases">
        <title>A high-quality apple genome assembly.</title>
        <authorList>
            <person name="Hu J."/>
        </authorList>
    </citation>
    <scope>NUCLEOTIDE SEQUENCE [LARGE SCALE GENOMIC DNA]</scope>
    <source>
        <strain evidence="3">cv. HFTH1</strain>
        <tissue evidence="2">Young leaf</tissue>
    </source>
</reference>